<gene>
    <name evidence="2" type="ORF">SAMN05444921_13912</name>
</gene>
<name>A0A1H0E3E2_9ACTN</name>
<organism evidence="2 3">
    <name type="scientific">Streptomyces wuyuanensis</name>
    <dbReference type="NCBI Taxonomy" id="1196353"/>
    <lineage>
        <taxon>Bacteria</taxon>
        <taxon>Bacillati</taxon>
        <taxon>Actinomycetota</taxon>
        <taxon>Actinomycetes</taxon>
        <taxon>Kitasatosporales</taxon>
        <taxon>Streptomycetaceae</taxon>
        <taxon>Streptomyces</taxon>
    </lineage>
</organism>
<dbReference type="Proteomes" id="UP000199063">
    <property type="component" value="Unassembled WGS sequence"/>
</dbReference>
<evidence type="ECO:0000313" key="3">
    <source>
        <dbReference type="Proteomes" id="UP000199063"/>
    </source>
</evidence>
<dbReference type="OrthoDB" id="4313158at2"/>
<dbReference type="STRING" id="1196353.SAMN05444921_13912"/>
<evidence type="ECO:0000256" key="1">
    <source>
        <dbReference type="SAM" id="MobiDB-lite"/>
    </source>
</evidence>
<accession>A0A1H0E3E2</accession>
<proteinExistence type="predicted"/>
<dbReference type="RefSeq" id="WP_093662435.1">
    <property type="nucleotide sequence ID" value="NZ_FNHI01000039.1"/>
</dbReference>
<reference evidence="3" key="1">
    <citation type="submission" date="2016-10" db="EMBL/GenBank/DDBJ databases">
        <authorList>
            <person name="Varghese N."/>
            <person name="Submissions S."/>
        </authorList>
    </citation>
    <scope>NUCLEOTIDE SEQUENCE [LARGE SCALE GENOMIC DNA]</scope>
    <source>
        <strain evidence="3">CGMCC 4.7042</strain>
    </source>
</reference>
<dbReference type="GeneID" id="40834318"/>
<sequence length="148" mass="16275">MAWDEWEQLKAEAGERSTQMQLNQLPAEPGGGGEKGGDLKVSQKDLAAVGDSAFKLFEDLGRFGRDAWSSSQTAAKDLTTQGFTLGGGLHHVQKRWEEQLQSLLDACAHISNHMDFTKNAHAGDEYYITTTVSSIATLDKGFDERTQR</sequence>
<keyword evidence="3" id="KW-1185">Reference proteome</keyword>
<dbReference type="EMBL" id="FNHI01000039">
    <property type="protein sequence ID" value="SDN76859.1"/>
    <property type="molecule type" value="Genomic_DNA"/>
</dbReference>
<feature type="region of interest" description="Disordered" evidence="1">
    <location>
        <begin position="12"/>
        <end position="39"/>
    </location>
</feature>
<dbReference type="AlphaFoldDB" id="A0A1H0E3E2"/>
<protein>
    <recommendedName>
        <fullName evidence="4">Excreted virulence factor EspC, type VII ESX diderm</fullName>
    </recommendedName>
</protein>
<evidence type="ECO:0000313" key="2">
    <source>
        <dbReference type="EMBL" id="SDN76859.1"/>
    </source>
</evidence>
<evidence type="ECO:0008006" key="4">
    <source>
        <dbReference type="Google" id="ProtNLM"/>
    </source>
</evidence>